<sequence>MEHVKSFCESREERDDAKDNARECMELTHAVCILMAADPHLSPDDAVNDVYQIYDHIRARRR</sequence>
<evidence type="ECO:0000313" key="1">
    <source>
        <dbReference type="EMBL" id="HJA09333.1"/>
    </source>
</evidence>
<dbReference type="AlphaFoldDB" id="A0A9D2KN83"/>
<accession>A0A9D2KN83</accession>
<evidence type="ECO:0000313" key="2">
    <source>
        <dbReference type="Proteomes" id="UP000824225"/>
    </source>
</evidence>
<name>A0A9D2KN83_9BACT</name>
<organism evidence="1 2">
    <name type="scientific">Candidatus Mailhella merdigallinarum</name>
    <dbReference type="NCBI Taxonomy" id="2838658"/>
    <lineage>
        <taxon>Bacteria</taxon>
        <taxon>Pseudomonadati</taxon>
        <taxon>Thermodesulfobacteriota</taxon>
        <taxon>Desulfovibrionia</taxon>
        <taxon>Desulfovibrionales</taxon>
        <taxon>Desulfovibrionaceae</taxon>
        <taxon>Mailhella</taxon>
    </lineage>
</organism>
<protein>
    <submittedName>
        <fullName evidence="1">Uncharacterized protein</fullName>
    </submittedName>
</protein>
<dbReference type="EMBL" id="DXAN01000028">
    <property type="protein sequence ID" value="HJA09333.1"/>
    <property type="molecule type" value="Genomic_DNA"/>
</dbReference>
<gene>
    <name evidence="1" type="ORF">H9962_09125</name>
</gene>
<dbReference type="Proteomes" id="UP000824225">
    <property type="component" value="Unassembled WGS sequence"/>
</dbReference>
<reference evidence="1" key="1">
    <citation type="journal article" date="2021" name="PeerJ">
        <title>Extensive microbial diversity within the chicken gut microbiome revealed by metagenomics and culture.</title>
        <authorList>
            <person name="Gilroy R."/>
            <person name="Ravi A."/>
            <person name="Getino M."/>
            <person name="Pursley I."/>
            <person name="Horton D.L."/>
            <person name="Alikhan N.F."/>
            <person name="Baker D."/>
            <person name="Gharbi K."/>
            <person name="Hall N."/>
            <person name="Watson M."/>
            <person name="Adriaenssens E.M."/>
            <person name="Foster-Nyarko E."/>
            <person name="Jarju S."/>
            <person name="Secka A."/>
            <person name="Antonio M."/>
            <person name="Oren A."/>
            <person name="Chaudhuri R.R."/>
            <person name="La Ragione R."/>
            <person name="Hildebrand F."/>
            <person name="Pallen M.J."/>
        </authorList>
    </citation>
    <scope>NUCLEOTIDE SEQUENCE</scope>
    <source>
        <strain evidence="1">CHK186-16707</strain>
    </source>
</reference>
<reference evidence="1" key="2">
    <citation type="submission" date="2021-04" db="EMBL/GenBank/DDBJ databases">
        <authorList>
            <person name="Gilroy R."/>
        </authorList>
    </citation>
    <scope>NUCLEOTIDE SEQUENCE</scope>
    <source>
        <strain evidence="1">CHK186-16707</strain>
    </source>
</reference>
<proteinExistence type="predicted"/>
<comment type="caution">
    <text evidence="1">The sequence shown here is derived from an EMBL/GenBank/DDBJ whole genome shotgun (WGS) entry which is preliminary data.</text>
</comment>